<reference evidence="2" key="1">
    <citation type="submission" date="2018-05" db="EMBL/GenBank/DDBJ databases">
        <authorList>
            <person name="Lanie J.A."/>
            <person name="Ng W.-L."/>
            <person name="Kazmierczak K.M."/>
            <person name="Andrzejewski T.M."/>
            <person name="Davidsen T.M."/>
            <person name="Wayne K.J."/>
            <person name="Tettelin H."/>
            <person name="Glass J.I."/>
            <person name="Rusch D."/>
            <person name="Podicherti R."/>
            <person name="Tsui H.-C.T."/>
            <person name="Winkler M.E."/>
        </authorList>
    </citation>
    <scope>NUCLEOTIDE SEQUENCE</scope>
</reference>
<sequence length="28" mass="3226">MTQTHETDFPLNRQSALAPTVSKHQKKM</sequence>
<accession>A0A382XSU7</accession>
<name>A0A382XSU7_9ZZZZ</name>
<proteinExistence type="predicted"/>
<evidence type="ECO:0000313" key="2">
    <source>
        <dbReference type="EMBL" id="SVD73348.1"/>
    </source>
</evidence>
<protein>
    <submittedName>
        <fullName evidence="2">Uncharacterized protein</fullName>
    </submittedName>
</protein>
<evidence type="ECO:0000256" key="1">
    <source>
        <dbReference type="SAM" id="MobiDB-lite"/>
    </source>
</evidence>
<dbReference type="EMBL" id="UINC01169686">
    <property type="protein sequence ID" value="SVD73348.1"/>
    <property type="molecule type" value="Genomic_DNA"/>
</dbReference>
<organism evidence="2">
    <name type="scientific">marine metagenome</name>
    <dbReference type="NCBI Taxonomy" id="408172"/>
    <lineage>
        <taxon>unclassified sequences</taxon>
        <taxon>metagenomes</taxon>
        <taxon>ecological metagenomes</taxon>
    </lineage>
</organism>
<gene>
    <name evidence="2" type="ORF">METZ01_LOCUS426202</name>
</gene>
<dbReference type="AlphaFoldDB" id="A0A382XSU7"/>
<feature type="region of interest" description="Disordered" evidence="1">
    <location>
        <begin position="1"/>
        <end position="28"/>
    </location>
</feature>